<protein>
    <submittedName>
        <fullName evidence="1">Uncharacterized protein</fullName>
    </submittedName>
</protein>
<proteinExistence type="predicted"/>
<dbReference type="EMBL" id="UOFH01000216">
    <property type="protein sequence ID" value="VAW62355.1"/>
    <property type="molecule type" value="Genomic_DNA"/>
</dbReference>
<accession>A0A3B0X230</accession>
<sequence>MNIVKKIKKGLTLLVCMSMSVYAIPSFAATNSVEGESIKIELSDADMSAAIGANGSVDATLADYTVAGSEATAVFTNRFTTGNVTYSLDVVSSNGTVLENLATGTILQNTSLLVKGTPTLPAPDNKYIRARIWHAGLLGLDSRDASWAP</sequence>
<gene>
    <name evidence="1" type="ORF">MNBD_GAMMA08-2608</name>
</gene>
<name>A0A3B0X230_9ZZZZ</name>
<organism evidence="1">
    <name type="scientific">hydrothermal vent metagenome</name>
    <dbReference type="NCBI Taxonomy" id="652676"/>
    <lineage>
        <taxon>unclassified sequences</taxon>
        <taxon>metagenomes</taxon>
        <taxon>ecological metagenomes</taxon>
    </lineage>
</organism>
<evidence type="ECO:0000313" key="1">
    <source>
        <dbReference type="EMBL" id="VAW62355.1"/>
    </source>
</evidence>
<reference evidence="1" key="1">
    <citation type="submission" date="2018-06" db="EMBL/GenBank/DDBJ databases">
        <authorList>
            <person name="Zhirakovskaya E."/>
        </authorList>
    </citation>
    <scope>NUCLEOTIDE SEQUENCE</scope>
</reference>
<dbReference type="AlphaFoldDB" id="A0A3B0X230"/>